<dbReference type="InterPro" id="IPR003439">
    <property type="entry name" value="ABC_transporter-like_ATP-bd"/>
</dbReference>
<comment type="subcellular location">
    <subcellularLocation>
        <location evidence="1">Membrane</location>
        <topology evidence="1">Multi-pass membrane protein</topology>
    </subcellularLocation>
</comment>
<accession>A0A836KXA4</accession>
<dbReference type="GO" id="GO:0005524">
    <property type="term" value="F:ATP binding"/>
    <property type="evidence" value="ECO:0007669"/>
    <property type="project" value="InterPro"/>
</dbReference>
<dbReference type="RefSeq" id="XP_067752787.1">
    <property type="nucleotide sequence ID" value="XM_067896630.1"/>
</dbReference>
<evidence type="ECO:0000313" key="9">
    <source>
        <dbReference type="EMBL" id="KAG5490459.1"/>
    </source>
</evidence>
<evidence type="ECO:0000256" key="4">
    <source>
        <dbReference type="ARBA" id="ARBA00022989"/>
    </source>
</evidence>
<dbReference type="PANTHER" id="PTHR48041">
    <property type="entry name" value="ABC TRANSPORTER G FAMILY MEMBER 28"/>
    <property type="match status" value="1"/>
</dbReference>
<evidence type="ECO:0000256" key="6">
    <source>
        <dbReference type="SAM" id="MobiDB-lite"/>
    </source>
</evidence>
<feature type="transmembrane region" description="Helical" evidence="7">
    <location>
        <begin position="614"/>
        <end position="634"/>
    </location>
</feature>
<feature type="transmembrane region" description="Helical" evidence="7">
    <location>
        <begin position="512"/>
        <end position="531"/>
    </location>
</feature>
<dbReference type="SUPFAM" id="SSF52540">
    <property type="entry name" value="P-loop containing nucleoside triphosphate hydrolases"/>
    <property type="match status" value="1"/>
</dbReference>
<reference evidence="9 10" key="1">
    <citation type="submission" date="2021-02" db="EMBL/GenBank/DDBJ databases">
        <title>Porcisia hertigi Genome sequencing and assembly.</title>
        <authorList>
            <person name="Almutairi H."/>
            <person name="Gatherer D."/>
        </authorList>
    </citation>
    <scope>NUCLEOTIDE SEQUENCE [LARGE SCALE GENOMIC DNA]</scope>
    <source>
        <strain evidence="9 10">C119</strain>
    </source>
</reference>
<dbReference type="EMBL" id="JAFJZO010000036">
    <property type="protein sequence ID" value="KAG5490459.1"/>
    <property type="molecule type" value="Genomic_DNA"/>
</dbReference>
<dbReference type="GO" id="GO:0016020">
    <property type="term" value="C:membrane"/>
    <property type="evidence" value="ECO:0007669"/>
    <property type="project" value="UniProtKB-SubCell"/>
</dbReference>
<sequence length="721" mass="79604">MIDESTPLMGDPACPSYAPPDGQWHERNGTEKVHDTKIQKQYMSHYYRSVFRSHGTDVAVRNVAVVQRPWLRCRYRNRSRGRICCQSVSAYFGRGRLHVVADVDGVAASSLMTVIAGRGTPVSGNIWVGGEAVDAQTRLRLIAYVDVESLFIPLLSVEDNLRFVVRLHREEPCSWMQELVFAAARFVSLDLNKKVADLSRLEKFRLQVALELVLDSPVLLFSYPFDAMSLIEQNECTRLLSRLCGIVMKTVVLSTRSMPMPLHSAAHTLLLFGAGGVVLFSGKCEDALAYFNCLRIPKHVPQPLWKGLLSPGAEAHVMGQDPQVFHVSSAPPSEHSSSSQRCVGGPESRLYSALCTPPRLTSRLFQLNDLDGTPPPPLYHRAAESGTFSSGAVVEVATSGDLVDLSVEWAESESHTMFYAAKYFDSSVHTDLLSLLDSATTQGLVTARTLPCLPRAQPSSFWRFGVLLTCTLKQIAVDAELLMGVAFLSVGLIVLTLTVYSQPENQGGMYNIRGLVFVAFVLVFLSNLATIESAREQLHVAISHRKRELYGPLSFIVCLGVRVVLIRTIYLVLFLPFALFVLRSSYSLALLVGLVSCTHAVFQYLVVLLPSQRWVTWVSYAYFGYSIIFSGFLLNLRTLPPLLGVLSFVRWGYGAVIHTWLHGKTFQCDGAGNTSYCYTGDDYLAVEGLENDSVASSALILSLSGTFMMGLLLVLWSSRAV</sequence>
<proteinExistence type="predicted"/>
<organism evidence="9 10">
    <name type="scientific">Porcisia hertigi</name>
    <dbReference type="NCBI Taxonomy" id="2761500"/>
    <lineage>
        <taxon>Eukaryota</taxon>
        <taxon>Discoba</taxon>
        <taxon>Euglenozoa</taxon>
        <taxon>Kinetoplastea</taxon>
        <taxon>Metakinetoplastina</taxon>
        <taxon>Trypanosomatida</taxon>
        <taxon>Trypanosomatidae</taxon>
        <taxon>Leishmaniinae</taxon>
        <taxon>Porcisia</taxon>
    </lineage>
</organism>
<evidence type="ECO:0000256" key="1">
    <source>
        <dbReference type="ARBA" id="ARBA00004141"/>
    </source>
</evidence>
<dbReference type="OrthoDB" id="66620at2759"/>
<keyword evidence="3 7" id="KW-0812">Transmembrane</keyword>
<feature type="transmembrane region" description="Helical" evidence="7">
    <location>
        <begin position="694"/>
        <end position="716"/>
    </location>
</feature>
<evidence type="ECO:0000259" key="8">
    <source>
        <dbReference type="PROSITE" id="PS50893"/>
    </source>
</evidence>
<dbReference type="PROSITE" id="PS50893">
    <property type="entry name" value="ABC_TRANSPORTER_2"/>
    <property type="match status" value="1"/>
</dbReference>
<evidence type="ECO:0000256" key="5">
    <source>
        <dbReference type="ARBA" id="ARBA00023136"/>
    </source>
</evidence>
<dbReference type="AlphaFoldDB" id="A0A836KXA4"/>
<feature type="transmembrane region" description="Helical" evidence="7">
    <location>
        <begin position="552"/>
        <end position="580"/>
    </location>
</feature>
<evidence type="ECO:0000256" key="7">
    <source>
        <dbReference type="SAM" id="Phobius"/>
    </source>
</evidence>
<protein>
    <recommendedName>
        <fullName evidence="8">ABC transporter domain-containing protein</fullName>
    </recommendedName>
</protein>
<dbReference type="InterPro" id="IPR050352">
    <property type="entry name" value="ABCG_transporters"/>
</dbReference>
<feature type="transmembrane region" description="Helical" evidence="7">
    <location>
        <begin position="481"/>
        <end position="500"/>
    </location>
</feature>
<gene>
    <name evidence="9" type="ORF">JKF63_00579</name>
</gene>
<evidence type="ECO:0000256" key="2">
    <source>
        <dbReference type="ARBA" id="ARBA00022448"/>
    </source>
</evidence>
<evidence type="ECO:0000256" key="3">
    <source>
        <dbReference type="ARBA" id="ARBA00022692"/>
    </source>
</evidence>
<dbReference type="GO" id="GO:0042626">
    <property type="term" value="F:ATPase-coupled transmembrane transporter activity"/>
    <property type="evidence" value="ECO:0007669"/>
    <property type="project" value="TreeGrafter"/>
</dbReference>
<evidence type="ECO:0000313" key="10">
    <source>
        <dbReference type="Proteomes" id="UP000674318"/>
    </source>
</evidence>
<dbReference type="Proteomes" id="UP000674318">
    <property type="component" value="Unassembled WGS sequence"/>
</dbReference>
<dbReference type="GeneID" id="94286707"/>
<feature type="transmembrane region" description="Helical" evidence="7">
    <location>
        <begin position="586"/>
        <end position="607"/>
    </location>
</feature>
<dbReference type="Gene3D" id="3.40.50.300">
    <property type="entry name" value="P-loop containing nucleotide triphosphate hydrolases"/>
    <property type="match status" value="1"/>
</dbReference>
<comment type="caution">
    <text evidence="9">The sequence shown here is derived from an EMBL/GenBank/DDBJ whole genome shotgun (WGS) entry which is preliminary data.</text>
</comment>
<keyword evidence="2" id="KW-0813">Transport</keyword>
<dbReference type="PANTHER" id="PTHR48041:SF91">
    <property type="entry name" value="ABC TRANSPORTER G FAMILY MEMBER 28"/>
    <property type="match status" value="1"/>
</dbReference>
<keyword evidence="4 7" id="KW-1133">Transmembrane helix</keyword>
<dbReference type="InterPro" id="IPR027417">
    <property type="entry name" value="P-loop_NTPase"/>
</dbReference>
<feature type="region of interest" description="Disordered" evidence="6">
    <location>
        <begin position="1"/>
        <end position="28"/>
    </location>
</feature>
<name>A0A836KXA4_9TRYP</name>
<dbReference type="KEGG" id="phet:94286707"/>
<keyword evidence="10" id="KW-1185">Reference proteome</keyword>
<keyword evidence="5 7" id="KW-0472">Membrane</keyword>
<feature type="domain" description="ABC transporter" evidence="8">
    <location>
        <begin position="60"/>
        <end position="300"/>
    </location>
</feature>
<dbReference type="GO" id="GO:0016887">
    <property type="term" value="F:ATP hydrolysis activity"/>
    <property type="evidence" value="ECO:0007669"/>
    <property type="project" value="InterPro"/>
</dbReference>